<evidence type="ECO:0000256" key="5">
    <source>
        <dbReference type="ARBA" id="ARBA00022989"/>
    </source>
</evidence>
<feature type="domain" description="Type II secretion system protein GspF" evidence="8">
    <location>
        <begin position="16"/>
        <end position="138"/>
    </location>
</feature>
<dbReference type="Pfam" id="PF00482">
    <property type="entry name" value="T2SSF"/>
    <property type="match status" value="2"/>
</dbReference>
<comment type="subcellular location">
    <subcellularLocation>
        <location evidence="1">Cell membrane</location>
        <topology evidence="1">Multi-pass membrane protein</topology>
    </subcellularLocation>
</comment>
<dbReference type="Gene3D" id="1.20.81.30">
    <property type="entry name" value="Type II secretion system (T2SS), domain F"/>
    <property type="match status" value="2"/>
</dbReference>
<evidence type="ECO:0000259" key="8">
    <source>
        <dbReference type="Pfam" id="PF00482"/>
    </source>
</evidence>
<feature type="transmembrane region" description="Helical" evidence="7">
    <location>
        <begin position="111"/>
        <end position="137"/>
    </location>
</feature>
<gene>
    <name evidence="9" type="ORF">J2Z53_001323</name>
</gene>
<evidence type="ECO:0000256" key="6">
    <source>
        <dbReference type="ARBA" id="ARBA00023136"/>
    </source>
</evidence>
<dbReference type="Proteomes" id="UP000783390">
    <property type="component" value="Unassembled WGS sequence"/>
</dbReference>
<comment type="similarity">
    <text evidence="2">Belongs to the GSP F family.</text>
</comment>
<feature type="domain" description="Type II secretion system protein GspF" evidence="8">
    <location>
        <begin position="224"/>
        <end position="333"/>
    </location>
</feature>
<keyword evidence="6 7" id="KW-0472">Membrane</keyword>
<keyword evidence="5 7" id="KW-1133">Transmembrane helix</keyword>
<evidence type="ECO:0000256" key="4">
    <source>
        <dbReference type="ARBA" id="ARBA00022692"/>
    </source>
</evidence>
<evidence type="ECO:0000256" key="7">
    <source>
        <dbReference type="SAM" id="Phobius"/>
    </source>
</evidence>
<feature type="transmembrane region" description="Helical" evidence="7">
    <location>
        <begin position="314"/>
        <end position="335"/>
    </location>
</feature>
<dbReference type="EMBL" id="JAGGJZ010000003">
    <property type="protein sequence ID" value="MBP1889740.1"/>
    <property type="molecule type" value="Genomic_DNA"/>
</dbReference>
<evidence type="ECO:0000256" key="2">
    <source>
        <dbReference type="ARBA" id="ARBA00005745"/>
    </source>
</evidence>
<evidence type="ECO:0000256" key="1">
    <source>
        <dbReference type="ARBA" id="ARBA00004651"/>
    </source>
</evidence>
<evidence type="ECO:0000313" key="9">
    <source>
        <dbReference type="EMBL" id="MBP1889740.1"/>
    </source>
</evidence>
<dbReference type="PANTHER" id="PTHR30012">
    <property type="entry name" value="GENERAL SECRETION PATHWAY PROTEIN"/>
    <property type="match status" value="1"/>
</dbReference>
<dbReference type="PRINTS" id="PR00812">
    <property type="entry name" value="BCTERIALGSPF"/>
</dbReference>
<evidence type="ECO:0000313" key="10">
    <source>
        <dbReference type="Proteomes" id="UP000783390"/>
    </source>
</evidence>
<keyword evidence="10" id="KW-1185">Reference proteome</keyword>
<dbReference type="InterPro" id="IPR042094">
    <property type="entry name" value="T2SS_GspF_sf"/>
</dbReference>
<comment type="caution">
    <text evidence="9">The sequence shown here is derived from an EMBL/GenBank/DDBJ whole genome shotgun (WGS) entry which is preliminary data.</text>
</comment>
<dbReference type="PANTHER" id="PTHR30012:SF0">
    <property type="entry name" value="TYPE II SECRETION SYSTEM PROTEIN F-RELATED"/>
    <property type="match status" value="1"/>
</dbReference>
<dbReference type="InterPro" id="IPR018076">
    <property type="entry name" value="T2SS_GspF_dom"/>
</dbReference>
<name>A0ABS4F0G6_9CLOT</name>
<evidence type="ECO:0000256" key="3">
    <source>
        <dbReference type="ARBA" id="ARBA00022475"/>
    </source>
</evidence>
<dbReference type="RefSeq" id="WP_209796637.1">
    <property type="nucleotide sequence ID" value="NZ_JAGGJZ010000003.1"/>
</dbReference>
<organism evidence="9 10">
    <name type="scientific">Clostridium moniliforme</name>
    <dbReference type="NCBI Taxonomy" id="39489"/>
    <lineage>
        <taxon>Bacteria</taxon>
        <taxon>Bacillati</taxon>
        <taxon>Bacillota</taxon>
        <taxon>Clostridia</taxon>
        <taxon>Eubacteriales</taxon>
        <taxon>Clostridiaceae</taxon>
        <taxon>Clostridium</taxon>
    </lineage>
</organism>
<reference evidence="9 10" key="1">
    <citation type="submission" date="2021-03" db="EMBL/GenBank/DDBJ databases">
        <title>Genomic Encyclopedia of Type Strains, Phase IV (KMG-IV): sequencing the most valuable type-strain genomes for metagenomic binning, comparative biology and taxonomic classification.</title>
        <authorList>
            <person name="Goeker M."/>
        </authorList>
    </citation>
    <scope>NUCLEOTIDE SEQUENCE [LARGE SCALE GENOMIC DNA]</scope>
    <source>
        <strain evidence="9 10">DSM 3984</strain>
    </source>
</reference>
<accession>A0ABS4F0G6</accession>
<keyword evidence="3" id="KW-1003">Cell membrane</keyword>
<proteinExistence type="inferred from homology"/>
<dbReference type="InterPro" id="IPR003004">
    <property type="entry name" value="GspF/PilC"/>
</dbReference>
<feature type="transmembrane region" description="Helical" evidence="7">
    <location>
        <begin position="170"/>
        <end position="192"/>
    </location>
</feature>
<sequence>MKKMKKSSYKDISIICENLYSLYNDGLQITKSIELLNDFPLRKDYKDSIEDVGKKVRMGKSLGESFSKFNNLYPSFLTGMISIGEKTGRLNDVLKEMSIYYKRKDAMKNSIINASIYPIFLIISMLIMCIFFIIFIIPQFESVYSSLGTNIPKLTKNILNLSIWINKYPFVAISFILFWFILTPIIFFKLYYNKLKNILVNKIKILKEIREYEVILLIKVIVVSGTNISVALKYCEEDNLRKKLYSDINEGILKGNEISEVLEDVINPSNYTIAMIKLGEESGSLDERLENLTNTLNERCNDKFKKIASMFQPISIVLIACIVFIFLMTFILPIFDGIYGGIS</sequence>
<keyword evidence="4 7" id="KW-0812">Transmembrane</keyword>
<protein>
    <submittedName>
        <fullName evidence="9">Type IV pilus assembly protein PilC</fullName>
    </submittedName>
</protein>